<dbReference type="Gene3D" id="2.60.120.560">
    <property type="entry name" value="Exo-inulinase, domain 1"/>
    <property type="match status" value="1"/>
</dbReference>
<organism evidence="2 3">
    <name type="scientific">Pontixanthobacter rizhaonensis</name>
    <dbReference type="NCBI Taxonomy" id="2730337"/>
    <lineage>
        <taxon>Bacteria</taxon>
        <taxon>Pseudomonadati</taxon>
        <taxon>Pseudomonadota</taxon>
        <taxon>Alphaproteobacteria</taxon>
        <taxon>Sphingomonadales</taxon>
        <taxon>Erythrobacteraceae</taxon>
        <taxon>Pontixanthobacter</taxon>
    </lineage>
</organism>
<dbReference type="EMBL" id="JABCRE010000003">
    <property type="protein sequence ID" value="NMW32036.1"/>
    <property type="molecule type" value="Genomic_DNA"/>
</dbReference>
<feature type="domain" description="3-keto-alpha-glucoside-1,2-lyase/3-keto-2-hydroxy-glucal hydratase" evidence="1">
    <location>
        <begin position="9"/>
        <end position="196"/>
    </location>
</feature>
<dbReference type="RefSeq" id="WP_170012349.1">
    <property type="nucleotide sequence ID" value="NZ_JABCRE010000003.1"/>
</dbReference>
<name>A0A848QR82_9SPHN</name>
<sequence length="207" mass="23161">MPTPPQKVWQELFDGKTLDNWRVHGGNHEFTVANGIITGTAAKQQPSAFLVTKQNYDDFILEAEFLSDGSLNSGIMFRAGSDPAYREGRLFGYQAEIDPSPRGWTGGLFEEALRGWLVRIDSNEACRASFRRGNWNTMRIEALGPDLRTFLNGVPCARLIDSNLTAGVIGLQVHSVPPGKPMGKPGDYISWRNIRIITDDIERWRIP</sequence>
<accession>A0A848QR82</accession>
<evidence type="ECO:0000313" key="2">
    <source>
        <dbReference type="EMBL" id="NMW32036.1"/>
    </source>
</evidence>
<proteinExistence type="predicted"/>
<comment type="caution">
    <text evidence="2">The sequence shown here is derived from an EMBL/GenBank/DDBJ whole genome shotgun (WGS) entry which is preliminary data.</text>
</comment>
<dbReference type="AlphaFoldDB" id="A0A848QR82"/>
<reference evidence="2 3" key="1">
    <citation type="submission" date="2020-04" db="EMBL/GenBank/DDBJ databases">
        <authorList>
            <person name="Liu A."/>
        </authorList>
    </citation>
    <scope>NUCLEOTIDE SEQUENCE [LARGE SCALE GENOMIC DNA]</scope>
    <source>
        <strain evidence="2 3">RZ02</strain>
    </source>
</reference>
<evidence type="ECO:0000313" key="3">
    <source>
        <dbReference type="Proteomes" id="UP000561181"/>
    </source>
</evidence>
<keyword evidence="3" id="KW-1185">Reference proteome</keyword>
<dbReference type="InterPro" id="IPR010496">
    <property type="entry name" value="AL/BT2_dom"/>
</dbReference>
<dbReference type="Pfam" id="PF06439">
    <property type="entry name" value="3keto-disac_hyd"/>
    <property type="match status" value="1"/>
</dbReference>
<gene>
    <name evidence="2" type="ORF">HKD42_08180</name>
</gene>
<dbReference type="GO" id="GO:0016787">
    <property type="term" value="F:hydrolase activity"/>
    <property type="evidence" value="ECO:0007669"/>
    <property type="project" value="InterPro"/>
</dbReference>
<protein>
    <submittedName>
        <fullName evidence="2">DUF1080 domain-containing protein</fullName>
    </submittedName>
</protein>
<dbReference type="Proteomes" id="UP000561181">
    <property type="component" value="Unassembled WGS sequence"/>
</dbReference>
<evidence type="ECO:0000259" key="1">
    <source>
        <dbReference type="Pfam" id="PF06439"/>
    </source>
</evidence>